<feature type="signal peptide" evidence="1">
    <location>
        <begin position="1"/>
        <end position="16"/>
    </location>
</feature>
<feature type="chain" id="PRO_5025613920" description="AA1-like domain-containing protein" evidence="1">
    <location>
        <begin position="17"/>
        <end position="176"/>
    </location>
</feature>
<evidence type="ECO:0000313" key="2">
    <source>
        <dbReference type="EMBL" id="KAF2212376.1"/>
    </source>
</evidence>
<keyword evidence="3" id="KW-1185">Reference proteome</keyword>
<name>A0A6A6FG27_9PEZI</name>
<dbReference type="AlphaFoldDB" id="A0A6A6FG27"/>
<evidence type="ECO:0000256" key="1">
    <source>
        <dbReference type="SAM" id="SignalP"/>
    </source>
</evidence>
<proteinExistence type="predicted"/>
<dbReference type="Proteomes" id="UP000799539">
    <property type="component" value="Unassembled WGS sequence"/>
</dbReference>
<keyword evidence="1" id="KW-0732">Signal</keyword>
<gene>
    <name evidence="2" type="ORF">CERZMDRAFT_97652</name>
</gene>
<reference evidence="2" key="1">
    <citation type="journal article" date="2020" name="Stud. Mycol.">
        <title>101 Dothideomycetes genomes: a test case for predicting lifestyles and emergence of pathogens.</title>
        <authorList>
            <person name="Haridas S."/>
            <person name="Albert R."/>
            <person name="Binder M."/>
            <person name="Bloem J."/>
            <person name="Labutti K."/>
            <person name="Salamov A."/>
            <person name="Andreopoulos B."/>
            <person name="Baker S."/>
            <person name="Barry K."/>
            <person name="Bills G."/>
            <person name="Bluhm B."/>
            <person name="Cannon C."/>
            <person name="Castanera R."/>
            <person name="Culley D."/>
            <person name="Daum C."/>
            <person name="Ezra D."/>
            <person name="Gonzalez J."/>
            <person name="Henrissat B."/>
            <person name="Kuo A."/>
            <person name="Liang C."/>
            <person name="Lipzen A."/>
            <person name="Lutzoni F."/>
            <person name="Magnuson J."/>
            <person name="Mondo S."/>
            <person name="Nolan M."/>
            <person name="Ohm R."/>
            <person name="Pangilinan J."/>
            <person name="Park H.-J."/>
            <person name="Ramirez L."/>
            <person name="Alfaro M."/>
            <person name="Sun H."/>
            <person name="Tritt A."/>
            <person name="Yoshinaga Y."/>
            <person name="Zwiers L.-H."/>
            <person name="Turgeon B."/>
            <person name="Goodwin S."/>
            <person name="Spatafora J."/>
            <person name="Crous P."/>
            <person name="Grigoriev I."/>
        </authorList>
    </citation>
    <scope>NUCLEOTIDE SEQUENCE</scope>
    <source>
        <strain evidence="2">SCOH1-5</strain>
    </source>
</reference>
<dbReference type="EMBL" id="ML992673">
    <property type="protein sequence ID" value="KAF2212376.1"/>
    <property type="molecule type" value="Genomic_DNA"/>
</dbReference>
<dbReference type="OrthoDB" id="3646616at2759"/>
<organism evidence="2 3">
    <name type="scientific">Cercospora zeae-maydis SCOH1-5</name>
    <dbReference type="NCBI Taxonomy" id="717836"/>
    <lineage>
        <taxon>Eukaryota</taxon>
        <taxon>Fungi</taxon>
        <taxon>Dikarya</taxon>
        <taxon>Ascomycota</taxon>
        <taxon>Pezizomycotina</taxon>
        <taxon>Dothideomycetes</taxon>
        <taxon>Dothideomycetidae</taxon>
        <taxon>Mycosphaerellales</taxon>
        <taxon>Mycosphaerellaceae</taxon>
        <taxon>Cercospora</taxon>
    </lineage>
</organism>
<evidence type="ECO:0008006" key="4">
    <source>
        <dbReference type="Google" id="ProtNLM"/>
    </source>
</evidence>
<evidence type="ECO:0000313" key="3">
    <source>
        <dbReference type="Proteomes" id="UP000799539"/>
    </source>
</evidence>
<sequence>MLLSTAALLLVPLSLAMQPFDNKLAATRRLSIHLTNNTTGDCSVHVEDSPWAITDVTSFQAHPGSSNVSSYFAFNFEDINDGLELKTDCSFALPLGSNVSVADDKYHLCTGGDVRFKYSGQLLQVSRWYQDSCLGPPPYDSAIAHGRANVNLTKTQAADGVLATQIKVQMPISSLS</sequence>
<protein>
    <recommendedName>
        <fullName evidence="4">AA1-like domain-containing protein</fullName>
    </recommendedName>
</protein>
<accession>A0A6A6FG27</accession>